<feature type="transmembrane region" description="Helical" evidence="5">
    <location>
        <begin position="164"/>
        <end position="185"/>
    </location>
</feature>
<keyword evidence="2 5" id="KW-0812">Transmembrane</keyword>
<reference evidence="7 8" key="1">
    <citation type="submission" date="2020-06" db="EMBL/GenBank/DDBJ databases">
        <title>High-quality draft genome of sulfate reducer Desulfobacter latus type strain AcrS2 isolated from marine sediment.</title>
        <authorList>
            <person name="Hoppe M."/>
            <person name="Larsen C.K."/>
            <person name="Marshall I.P.G."/>
            <person name="Schramm A."/>
            <person name="Marietou A.G."/>
        </authorList>
    </citation>
    <scope>NUCLEOTIDE SEQUENCE [LARGE SCALE GENOMIC DNA]</scope>
    <source>
        <strain evidence="7 8">AcRS2</strain>
    </source>
</reference>
<dbReference type="InterPro" id="IPR051533">
    <property type="entry name" value="WaaL-like"/>
</dbReference>
<evidence type="ECO:0000256" key="5">
    <source>
        <dbReference type="SAM" id="Phobius"/>
    </source>
</evidence>
<feature type="transmembrane region" description="Helical" evidence="5">
    <location>
        <begin position="91"/>
        <end position="112"/>
    </location>
</feature>
<evidence type="ECO:0000256" key="2">
    <source>
        <dbReference type="ARBA" id="ARBA00022692"/>
    </source>
</evidence>
<keyword evidence="7" id="KW-0436">Ligase</keyword>
<sequence>MPLKQIYFLWTSVLFFNLFYLIPKVSVLKLFHMRDIGFIFLFMGLFCILLKPIKVKPKPGIIGLLLIIYFLMIGIHISLSSIHYHQSIIDGMAAARSQFTYLIFFIFLYFLFENRVALEKCLDWLAIIAVATSVISILHYLGVSLHYREKFEDWEVVRSGIRRIFIPGLALIHFSLVWCFSNWIASDKRKTLYGIATVFFWAVLFFHQSRGQIIGLMAATLVIFLIARKIKLFVVFFSIGILAAVILNLTMKEENLIMTTFSSSITDVREGSGTWEGRLHQMDTDFEEFKEHPLIGSGLVTVRISKFETTNKIEYLKMAAKARKEDLGYTHWIKMFGIAGIIWLAMLYFFSFKYCYRLIKTEKKNVSPLVFFCTGYLIFVVVSGVTLNHFMIADKSYLLAVFLAILVFLEKERKRNLKLY</sequence>
<feature type="domain" description="O-antigen ligase-related" evidence="6">
    <location>
        <begin position="196"/>
        <end position="331"/>
    </location>
</feature>
<feature type="transmembrane region" description="Helical" evidence="5">
    <location>
        <begin position="124"/>
        <end position="143"/>
    </location>
</feature>
<dbReference type="GO" id="GO:0016020">
    <property type="term" value="C:membrane"/>
    <property type="evidence" value="ECO:0007669"/>
    <property type="project" value="UniProtKB-SubCell"/>
</dbReference>
<accession>A0A850T636</accession>
<comment type="caution">
    <text evidence="7">The sequence shown here is derived from an EMBL/GenBank/DDBJ whole genome shotgun (WGS) entry which is preliminary data.</text>
</comment>
<dbReference type="InterPro" id="IPR007016">
    <property type="entry name" value="O-antigen_ligase-rel_domated"/>
</dbReference>
<keyword evidence="8" id="KW-1185">Reference proteome</keyword>
<name>A0A850T636_9BACT</name>
<dbReference type="PANTHER" id="PTHR37422">
    <property type="entry name" value="TEICHURONIC ACID BIOSYNTHESIS PROTEIN TUAE"/>
    <property type="match status" value="1"/>
</dbReference>
<keyword evidence="4 5" id="KW-0472">Membrane</keyword>
<evidence type="ECO:0000313" key="8">
    <source>
        <dbReference type="Proteomes" id="UP000553343"/>
    </source>
</evidence>
<feature type="transmembrane region" description="Helical" evidence="5">
    <location>
        <begin position="392"/>
        <end position="409"/>
    </location>
</feature>
<dbReference type="EMBL" id="JACADJ010000003">
    <property type="protein sequence ID" value="NWH03707.1"/>
    <property type="molecule type" value="Genomic_DNA"/>
</dbReference>
<dbReference type="Pfam" id="PF04932">
    <property type="entry name" value="Wzy_C"/>
    <property type="match status" value="1"/>
</dbReference>
<proteinExistence type="predicted"/>
<evidence type="ECO:0000256" key="3">
    <source>
        <dbReference type="ARBA" id="ARBA00022989"/>
    </source>
</evidence>
<comment type="subcellular location">
    <subcellularLocation>
        <location evidence="1">Membrane</location>
        <topology evidence="1">Multi-pass membrane protein</topology>
    </subcellularLocation>
</comment>
<feature type="transmembrane region" description="Helical" evidence="5">
    <location>
        <begin position="59"/>
        <end position="79"/>
    </location>
</feature>
<gene>
    <name evidence="7" type="ORF">HXW94_01625</name>
</gene>
<dbReference type="RefSeq" id="WP_218576521.1">
    <property type="nucleotide sequence ID" value="NZ_JACADJ010000003.1"/>
</dbReference>
<evidence type="ECO:0000256" key="1">
    <source>
        <dbReference type="ARBA" id="ARBA00004141"/>
    </source>
</evidence>
<evidence type="ECO:0000313" key="7">
    <source>
        <dbReference type="EMBL" id="NWH03707.1"/>
    </source>
</evidence>
<feature type="transmembrane region" description="Helical" evidence="5">
    <location>
        <begin position="6"/>
        <end position="23"/>
    </location>
</feature>
<evidence type="ECO:0000256" key="4">
    <source>
        <dbReference type="ARBA" id="ARBA00023136"/>
    </source>
</evidence>
<evidence type="ECO:0000259" key="6">
    <source>
        <dbReference type="Pfam" id="PF04932"/>
    </source>
</evidence>
<keyword evidence="3 5" id="KW-1133">Transmembrane helix</keyword>
<feature type="transmembrane region" description="Helical" evidence="5">
    <location>
        <begin position="368"/>
        <end position="386"/>
    </location>
</feature>
<dbReference type="GO" id="GO:0016874">
    <property type="term" value="F:ligase activity"/>
    <property type="evidence" value="ECO:0007669"/>
    <property type="project" value="UniProtKB-KW"/>
</dbReference>
<feature type="transmembrane region" description="Helical" evidence="5">
    <location>
        <begin position="191"/>
        <end position="209"/>
    </location>
</feature>
<feature type="transmembrane region" description="Helical" evidence="5">
    <location>
        <begin position="230"/>
        <end position="251"/>
    </location>
</feature>
<protein>
    <submittedName>
        <fullName evidence="7">O-antigen ligase family protein</fullName>
    </submittedName>
</protein>
<feature type="transmembrane region" description="Helical" evidence="5">
    <location>
        <begin position="35"/>
        <end position="53"/>
    </location>
</feature>
<organism evidence="7 8">
    <name type="scientific">Desulfobacter latus</name>
    <dbReference type="NCBI Taxonomy" id="2292"/>
    <lineage>
        <taxon>Bacteria</taxon>
        <taxon>Pseudomonadati</taxon>
        <taxon>Thermodesulfobacteriota</taxon>
        <taxon>Desulfobacteria</taxon>
        <taxon>Desulfobacterales</taxon>
        <taxon>Desulfobacteraceae</taxon>
        <taxon>Desulfobacter</taxon>
    </lineage>
</organism>
<dbReference type="PANTHER" id="PTHR37422:SF23">
    <property type="entry name" value="TEICHURONIC ACID BIOSYNTHESIS PROTEIN TUAE"/>
    <property type="match status" value="1"/>
</dbReference>
<feature type="transmembrane region" description="Helical" evidence="5">
    <location>
        <begin position="332"/>
        <end position="356"/>
    </location>
</feature>
<dbReference type="AlphaFoldDB" id="A0A850T636"/>
<dbReference type="Proteomes" id="UP000553343">
    <property type="component" value="Unassembled WGS sequence"/>
</dbReference>